<name>A0A4R7FLQ4_9MICO</name>
<dbReference type="SUPFAM" id="SSF48150">
    <property type="entry name" value="DNA-glycosylase"/>
    <property type="match status" value="1"/>
</dbReference>
<gene>
    <name evidence="1" type="ORF">CLV52_2271</name>
</gene>
<dbReference type="GO" id="GO:0006281">
    <property type="term" value="P:DNA repair"/>
    <property type="evidence" value="ECO:0007669"/>
    <property type="project" value="InterPro"/>
</dbReference>
<organism evidence="1 2">
    <name type="scientific">Amnibacterium kyonggiense</name>
    <dbReference type="NCBI Taxonomy" id="595671"/>
    <lineage>
        <taxon>Bacteria</taxon>
        <taxon>Bacillati</taxon>
        <taxon>Actinomycetota</taxon>
        <taxon>Actinomycetes</taxon>
        <taxon>Micrococcales</taxon>
        <taxon>Microbacteriaceae</taxon>
        <taxon>Amnibacterium</taxon>
    </lineage>
</organism>
<accession>A0A4R7FLQ4</accession>
<evidence type="ECO:0008006" key="3">
    <source>
        <dbReference type="Google" id="ProtNLM"/>
    </source>
</evidence>
<reference evidence="1 2" key="1">
    <citation type="submission" date="2019-03" db="EMBL/GenBank/DDBJ databases">
        <title>Genomic Encyclopedia of Archaeal and Bacterial Type Strains, Phase II (KMG-II): from individual species to whole genera.</title>
        <authorList>
            <person name="Goeker M."/>
        </authorList>
    </citation>
    <scope>NUCLEOTIDE SEQUENCE [LARGE SCALE GENOMIC DNA]</scope>
    <source>
        <strain evidence="1 2">DSM 24782</strain>
    </source>
</reference>
<evidence type="ECO:0000313" key="2">
    <source>
        <dbReference type="Proteomes" id="UP000295344"/>
    </source>
</evidence>
<dbReference type="RefSeq" id="WP_133766411.1">
    <property type="nucleotide sequence ID" value="NZ_BAAARP010000002.1"/>
</dbReference>
<keyword evidence="2" id="KW-1185">Reference proteome</keyword>
<dbReference type="GO" id="GO:0003824">
    <property type="term" value="F:catalytic activity"/>
    <property type="evidence" value="ECO:0007669"/>
    <property type="project" value="InterPro"/>
</dbReference>
<dbReference type="Gene3D" id="1.10.340.30">
    <property type="entry name" value="Hypothetical protein, domain 2"/>
    <property type="match status" value="1"/>
</dbReference>
<comment type="caution">
    <text evidence="1">The sequence shown here is derived from an EMBL/GenBank/DDBJ whole genome shotgun (WGS) entry which is preliminary data.</text>
</comment>
<dbReference type="EMBL" id="SOAM01000002">
    <property type="protein sequence ID" value="TDS77327.1"/>
    <property type="molecule type" value="Genomic_DNA"/>
</dbReference>
<dbReference type="AlphaFoldDB" id="A0A4R7FLQ4"/>
<proteinExistence type="predicted"/>
<evidence type="ECO:0000313" key="1">
    <source>
        <dbReference type="EMBL" id="TDS77327.1"/>
    </source>
</evidence>
<dbReference type="OrthoDB" id="3078554at2"/>
<dbReference type="InterPro" id="IPR011257">
    <property type="entry name" value="DNA_glycosylase"/>
</dbReference>
<sequence>MAEKDLGPEDLGIDVARSPEQRYRWFLASLLLGRNIRQAQAAHTYRALIEHGMTSPERFAGLEHEQLRAILDEGGYDRFDHLMARELQEVMAGVARDWGSVNHLLTSSADRQEAHDRVVAYRGIGETTARILLDAVPPALYGTA</sequence>
<protein>
    <recommendedName>
        <fullName evidence="3">DNA methylase</fullName>
    </recommendedName>
</protein>
<dbReference type="Proteomes" id="UP000295344">
    <property type="component" value="Unassembled WGS sequence"/>
</dbReference>